<dbReference type="SMART" id="SM00490">
    <property type="entry name" value="HELICc"/>
    <property type="match status" value="1"/>
</dbReference>
<evidence type="ECO:0000256" key="3">
    <source>
        <dbReference type="ARBA" id="ARBA00022801"/>
    </source>
</evidence>
<gene>
    <name evidence="10" type="ORF">SRAS04492_LOCUS3545</name>
</gene>
<dbReference type="Pfam" id="PF00271">
    <property type="entry name" value="Helicase_C"/>
    <property type="match status" value="1"/>
</dbReference>
<dbReference type="InterPro" id="IPR014001">
    <property type="entry name" value="Helicase_ATP-bd"/>
</dbReference>
<accession>A0A7S3FUJ3</accession>
<dbReference type="PROSITE" id="PS00039">
    <property type="entry name" value="DEAD_ATP_HELICASE"/>
    <property type="match status" value="1"/>
</dbReference>
<evidence type="ECO:0000256" key="5">
    <source>
        <dbReference type="ARBA" id="ARBA00022840"/>
    </source>
</evidence>
<comment type="catalytic activity">
    <reaction evidence="7">
        <text>ATP + H2O = ADP + phosphate + H(+)</text>
        <dbReference type="Rhea" id="RHEA:13065"/>
        <dbReference type="ChEBI" id="CHEBI:15377"/>
        <dbReference type="ChEBI" id="CHEBI:15378"/>
        <dbReference type="ChEBI" id="CHEBI:30616"/>
        <dbReference type="ChEBI" id="CHEBI:43474"/>
        <dbReference type="ChEBI" id="CHEBI:456216"/>
        <dbReference type="EC" id="3.6.4.13"/>
    </reaction>
</comment>
<reference evidence="10" key="1">
    <citation type="submission" date="2021-01" db="EMBL/GenBank/DDBJ databases">
        <authorList>
            <person name="Corre E."/>
            <person name="Pelletier E."/>
            <person name="Niang G."/>
            <person name="Scheremetjew M."/>
            <person name="Finn R."/>
            <person name="Kale V."/>
            <person name="Holt S."/>
            <person name="Cochrane G."/>
            <person name="Meng A."/>
            <person name="Brown T."/>
            <person name="Cohen L."/>
        </authorList>
    </citation>
    <scope>NUCLEOTIDE SEQUENCE</scope>
    <source>
        <strain evidence="10">Ras09</strain>
    </source>
</reference>
<dbReference type="PROSITE" id="PS51192">
    <property type="entry name" value="HELICASE_ATP_BIND_1"/>
    <property type="match status" value="1"/>
</dbReference>
<evidence type="ECO:0000256" key="7">
    <source>
        <dbReference type="ARBA" id="ARBA00047984"/>
    </source>
</evidence>
<feature type="domain" description="Helicase C-terminal" evidence="9">
    <location>
        <begin position="118"/>
        <end position="279"/>
    </location>
</feature>
<dbReference type="EMBL" id="HBIA01006922">
    <property type="protein sequence ID" value="CAE0231747.1"/>
    <property type="molecule type" value="Transcribed_RNA"/>
</dbReference>
<dbReference type="Gene3D" id="3.40.50.300">
    <property type="entry name" value="P-loop containing nucleotide triphosphate hydrolases"/>
    <property type="match status" value="2"/>
</dbReference>
<evidence type="ECO:0000313" key="10">
    <source>
        <dbReference type="EMBL" id="CAE0231747.1"/>
    </source>
</evidence>
<dbReference type="InterPro" id="IPR001650">
    <property type="entry name" value="Helicase_C-like"/>
</dbReference>
<feature type="domain" description="Helicase ATP-binding" evidence="8">
    <location>
        <begin position="1"/>
        <end position="107"/>
    </location>
</feature>
<dbReference type="SUPFAM" id="SSF52540">
    <property type="entry name" value="P-loop containing nucleoside triphosphate hydrolases"/>
    <property type="match status" value="1"/>
</dbReference>
<dbReference type="FunFam" id="3.40.50.300:FF:000031">
    <property type="entry name" value="Eukaryotic initiation factor 4A-III"/>
    <property type="match status" value="1"/>
</dbReference>
<organism evidence="10">
    <name type="scientific">Strombidium rassoulzadegani</name>
    <dbReference type="NCBI Taxonomy" id="1082188"/>
    <lineage>
        <taxon>Eukaryota</taxon>
        <taxon>Sar</taxon>
        <taxon>Alveolata</taxon>
        <taxon>Ciliophora</taxon>
        <taxon>Intramacronucleata</taxon>
        <taxon>Spirotrichea</taxon>
        <taxon>Oligotrichia</taxon>
        <taxon>Strombidiidae</taxon>
        <taxon>Strombidium</taxon>
    </lineage>
</organism>
<dbReference type="GO" id="GO:0016787">
    <property type="term" value="F:hydrolase activity"/>
    <property type="evidence" value="ECO:0007669"/>
    <property type="project" value="UniProtKB-KW"/>
</dbReference>
<sequence length="284" mass="32688">MGVQVHACVGGTSIREDIKLLKKGVHVVVGTPGRIHDMMKKGFFKTDYLRLFVMDEADEMLSRGFKQQIQQIFKFLPGDVQIALFSATMPNDILGMTKHFMRDPKKILVKSEDLTLEGISQYYIAVEKEEWKMEVLLDLYSNLDINQALIYCNTKKRVLELEKIMNEHDFTVSAMHGEMDQIKRDTIMKEFRTGATRVLITTDLLARGIDVQQVGLVINYELPFKKENYIHRIGRVGRFGRKGVAINFVQPNDAKFIREIQDHYNTQIEEMPQNLEELDTAGGK</sequence>
<keyword evidence="6" id="KW-0694">RNA-binding</keyword>
<dbReference type="EC" id="3.6.4.13" evidence="1"/>
<keyword evidence="5" id="KW-0067">ATP-binding</keyword>
<evidence type="ECO:0000256" key="1">
    <source>
        <dbReference type="ARBA" id="ARBA00012552"/>
    </source>
</evidence>
<dbReference type="InterPro" id="IPR027417">
    <property type="entry name" value="P-loop_NTPase"/>
</dbReference>
<dbReference type="PROSITE" id="PS51194">
    <property type="entry name" value="HELICASE_CTER"/>
    <property type="match status" value="1"/>
</dbReference>
<dbReference type="InterPro" id="IPR011545">
    <property type="entry name" value="DEAD/DEAH_box_helicase_dom"/>
</dbReference>
<keyword evidence="2" id="KW-0547">Nucleotide-binding</keyword>
<dbReference type="AlphaFoldDB" id="A0A7S3FUJ3"/>
<evidence type="ECO:0000256" key="4">
    <source>
        <dbReference type="ARBA" id="ARBA00022806"/>
    </source>
</evidence>
<keyword evidence="3" id="KW-0378">Hydrolase</keyword>
<evidence type="ECO:0000256" key="2">
    <source>
        <dbReference type="ARBA" id="ARBA00022741"/>
    </source>
</evidence>
<dbReference type="GO" id="GO:0003724">
    <property type="term" value="F:RNA helicase activity"/>
    <property type="evidence" value="ECO:0007669"/>
    <property type="project" value="UniProtKB-EC"/>
</dbReference>
<evidence type="ECO:0000256" key="6">
    <source>
        <dbReference type="ARBA" id="ARBA00022884"/>
    </source>
</evidence>
<dbReference type="CDD" id="cd18787">
    <property type="entry name" value="SF2_C_DEAD"/>
    <property type="match status" value="1"/>
</dbReference>
<name>A0A7S3FUJ3_9SPIT</name>
<protein>
    <recommendedName>
        <fullName evidence="1">RNA helicase</fullName>
        <ecNumber evidence="1">3.6.4.13</ecNumber>
    </recommendedName>
</protein>
<dbReference type="GO" id="GO:0005524">
    <property type="term" value="F:ATP binding"/>
    <property type="evidence" value="ECO:0007669"/>
    <property type="project" value="UniProtKB-KW"/>
</dbReference>
<dbReference type="Pfam" id="PF00270">
    <property type="entry name" value="DEAD"/>
    <property type="match status" value="1"/>
</dbReference>
<dbReference type="InterPro" id="IPR000629">
    <property type="entry name" value="RNA-helicase_DEAD-box_CS"/>
</dbReference>
<evidence type="ECO:0000259" key="9">
    <source>
        <dbReference type="PROSITE" id="PS51194"/>
    </source>
</evidence>
<keyword evidence="4" id="KW-0347">Helicase</keyword>
<dbReference type="GO" id="GO:0003723">
    <property type="term" value="F:RNA binding"/>
    <property type="evidence" value="ECO:0007669"/>
    <property type="project" value="UniProtKB-KW"/>
</dbReference>
<dbReference type="PANTHER" id="PTHR47958">
    <property type="entry name" value="ATP-DEPENDENT RNA HELICASE DBP3"/>
    <property type="match status" value="1"/>
</dbReference>
<evidence type="ECO:0000259" key="8">
    <source>
        <dbReference type="PROSITE" id="PS51192"/>
    </source>
</evidence>
<proteinExistence type="predicted"/>